<evidence type="ECO:0000313" key="2">
    <source>
        <dbReference type="Proteomes" id="UP000324701"/>
    </source>
</evidence>
<dbReference type="OrthoDB" id="4772137at2"/>
<accession>A0A5B1BK92</accession>
<protein>
    <submittedName>
        <fullName evidence="1">Uncharacterized protein</fullName>
    </submittedName>
</protein>
<evidence type="ECO:0000313" key="1">
    <source>
        <dbReference type="EMBL" id="KAA1248391.1"/>
    </source>
</evidence>
<keyword evidence="2" id="KW-1185">Reference proteome</keyword>
<comment type="caution">
    <text evidence="1">The sequence shown here is derived from an EMBL/GenBank/DDBJ whole genome shotgun (WGS) entry which is preliminary data.</text>
</comment>
<dbReference type="Proteomes" id="UP000324701">
    <property type="component" value="Unassembled WGS sequence"/>
</dbReference>
<dbReference type="AlphaFoldDB" id="A0A5B1BK92"/>
<name>A0A5B1BK92_MYCSI</name>
<dbReference type="RefSeq" id="WP_149655747.1">
    <property type="nucleotide sequence ID" value="NZ_VTZN01000165.1"/>
</dbReference>
<gene>
    <name evidence="1" type="ORF">F0Q45_20825</name>
</gene>
<dbReference type="EMBL" id="VTZN01000165">
    <property type="protein sequence ID" value="KAA1248391.1"/>
    <property type="molecule type" value="Genomic_DNA"/>
</dbReference>
<reference evidence="1 2" key="1">
    <citation type="submission" date="2019-09" db="EMBL/GenBank/DDBJ databases">
        <title>Report of infection by Mycobacterium simiae a patient suffering from pulmonary tuberculosis.</title>
        <authorList>
            <person name="Mohanty P.S."/>
            <person name="Bansal A.K."/>
            <person name="Singh H."/>
            <person name="Sharma S."/>
            <person name="Patil S.A."/>
            <person name="Upadhaya P."/>
            <person name="Singh P.K."/>
            <person name="Kumar D."/>
            <person name="Kumar S."/>
            <person name="Singh R.K."/>
            <person name="Chaudhary B."/>
        </authorList>
    </citation>
    <scope>NUCLEOTIDE SEQUENCE [LARGE SCALE GENOMIC DNA]</scope>
    <source>
        <strain evidence="1 2">JAL-560-SIM</strain>
    </source>
</reference>
<proteinExistence type="predicted"/>
<sequence>MVDSHTIATFAFAQLERDPDFHGQFGWVRNTVVCVESDLADDVLSGQMLHYFPDGGTIACYYPREQRFVFVRVAAPQKASSTGPALPDAPFTAHDKHRKLTVGMLIDAMYPDWSQLRRFSYEQMVGEVSTVEVEKQLVLR</sequence>
<organism evidence="1 2">
    <name type="scientific">Mycobacterium simiae</name>
    <name type="common">Mycobacterium habana</name>
    <dbReference type="NCBI Taxonomy" id="1784"/>
    <lineage>
        <taxon>Bacteria</taxon>
        <taxon>Bacillati</taxon>
        <taxon>Actinomycetota</taxon>
        <taxon>Actinomycetes</taxon>
        <taxon>Mycobacteriales</taxon>
        <taxon>Mycobacteriaceae</taxon>
        <taxon>Mycobacterium</taxon>
        <taxon>Mycobacterium simiae complex</taxon>
    </lineage>
</organism>